<proteinExistence type="inferred from homology"/>
<dbReference type="PRINTS" id="PR00368">
    <property type="entry name" value="FADPNR"/>
</dbReference>
<evidence type="ECO:0000256" key="2">
    <source>
        <dbReference type="ARBA" id="ARBA00022630"/>
    </source>
</evidence>
<feature type="disulfide bond" description="Redox-active" evidence="10">
    <location>
        <begin position="49"/>
        <end position="54"/>
    </location>
</feature>
<dbReference type="InterPro" id="IPR001100">
    <property type="entry name" value="Pyr_nuc-diS_OxRdtase"/>
</dbReference>
<dbReference type="InterPro" id="IPR016156">
    <property type="entry name" value="FAD/NAD-linked_Rdtase_dimer_sf"/>
</dbReference>
<feature type="binding site" evidence="9">
    <location>
        <begin position="188"/>
        <end position="195"/>
    </location>
    <ligand>
        <name>NAD(+)</name>
        <dbReference type="ChEBI" id="CHEBI:57540"/>
    </ligand>
</feature>
<evidence type="ECO:0000256" key="6">
    <source>
        <dbReference type="ARBA" id="ARBA00023157"/>
    </source>
</evidence>
<evidence type="ECO:0000313" key="14">
    <source>
        <dbReference type="EMBL" id="BDS05761.1"/>
    </source>
</evidence>
<dbReference type="Gene3D" id="3.30.390.30">
    <property type="match status" value="1"/>
</dbReference>
<dbReference type="FunFam" id="3.30.390.30:FF:000001">
    <property type="entry name" value="Dihydrolipoyl dehydrogenase"/>
    <property type="match status" value="1"/>
</dbReference>
<keyword evidence="9" id="KW-0547">Nucleotide-binding</keyword>
<dbReference type="GO" id="GO:0003955">
    <property type="term" value="F:NAD(P)H dehydrogenase (quinone) activity"/>
    <property type="evidence" value="ECO:0007669"/>
    <property type="project" value="TreeGrafter"/>
</dbReference>
<evidence type="ECO:0000256" key="11">
    <source>
        <dbReference type="RuleBase" id="RU003691"/>
    </source>
</evidence>
<feature type="active site" description="Proton acceptor" evidence="8">
    <location>
        <position position="459"/>
    </location>
</feature>
<keyword evidence="3 9" id="KW-0274">FAD</keyword>
<organism evidence="14">
    <name type="scientific">Oceaniferula spumae</name>
    <dbReference type="NCBI Taxonomy" id="2979115"/>
    <lineage>
        <taxon>Bacteria</taxon>
        <taxon>Pseudomonadati</taxon>
        <taxon>Verrucomicrobiota</taxon>
        <taxon>Verrucomicrobiia</taxon>
        <taxon>Verrucomicrobiales</taxon>
        <taxon>Verrucomicrobiaceae</taxon>
        <taxon>Oceaniferula</taxon>
    </lineage>
</organism>
<keyword evidence="6" id="KW-1015">Disulfide bond</keyword>
<evidence type="ECO:0000256" key="3">
    <source>
        <dbReference type="ARBA" id="ARBA00022827"/>
    </source>
</evidence>
<feature type="binding site" evidence="9">
    <location>
        <position position="58"/>
    </location>
    <ligand>
        <name>FAD</name>
        <dbReference type="ChEBI" id="CHEBI:57692"/>
    </ligand>
</feature>
<dbReference type="SUPFAM" id="SSF55424">
    <property type="entry name" value="FAD/NAD-linked reductases, dimerisation (C-terminal) domain"/>
    <property type="match status" value="1"/>
</dbReference>
<keyword evidence="4" id="KW-0521">NADP</keyword>
<name>A0AAT9FIH6_9BACT</name>
<dbReference type="Gene3D" id="3.50.50.60">
    <property type="entry name" value="FAD/NAD(P)-binding domain"/>
    <property type="match status" value="2"/>
</dbReference>
<dbReference type="PRINTS" id="PR00411">
    <property type="entry name" value="PNDRDTASEI"/>
</dbReference>
<feature type="domain" description="FAD/NAD(P)-binding" evidence="13">
    <location>
        <begin position="11"/>
        <end position="334"/>
    </location>
</feature>
<dbReference type="InterPro" id="IPR036188">
    <property type="entry name" value="FAD/NAD-bd_sf"/>
</dbReference>
<gene>
    <name evidence="14" type="ORF">NT6N_08010</name>
</gene>
<feature type="binding site" evidence="9">
    <location>
        <begin position="151"/>
        <end position="153"/>
    </location>
    <ligand>
        <name>FAD</name>
        <dbReference type="ChEBI" id="CHEBI:57692"/>
    </ligand>
</feature>
<dbReference type="EMBL" id="AP026866">
    <property type="protein sequence ID" value="BDS05761.1"/>
    <property type="molecule type" value="Genomic_DNA"/>
</dbReference>
<feature type="binding site" evidence="9">
    <location>
        <position position="279"/>
    </location>
    <ligand>
        <name>NAD(+)</name>
        <dbReference type="ChEBI" id="CHEBI:57540"/>
    </ligand>
</feature>
<evidence type="ECO:0000256" key="4">
    <source>
        <dbReference type="ARBA" id="ARBA00022857"/>
    </source>
</evidence>
<dbReference type="InterPro" id="IPR004099">
    <property type="entry name" value="Pyr_nucl-diS_OxRdtase_dimer"/>
</dbReference>
<evidence type="ECO:0000256" key="9">
    <source>
        <dbReference type="PIRSR" id="PIRSR000350-3"/>
    </source>
</evidence>
<evidence type="ECO:0000259" key="12">
    <source>
        <dbReference type="Pfam" id="PF02852"/>
    </source>
</evidence>
<dbReference type="PANTHER" id="PTHR43014:SF4">
    <property type="entry name" value="PYRIDINE NUCLEOTIDE-DISULFIDE OXIDOREDUCTASE RCLA-RELATED"/>
    <property type="match status" value="1"/>
</dbReference>
<dbReference type="InterPro" id="IPR023753">
    <property type="entry name" value="FAD/NAD-binding_dom"/>
</dbReference>
<dbReference type="GO" id="GO:0050660">
    <property type="term" value="F:flavin adenine dinucleotide binding"/>
    <property type="evidence" value="ECO:0007669"/>
    <property type="project" value="TreeGrafter"/>
</dbReference>
<evidence type="ECO:0000256" key="8">
    <source>
        <dbReference type="PIRSR" id="PIRSR000350-2"/>
    </source>
</evidence>
<dbReference type="Pfam" id="PF07992">
    <property type="entry name" value="Pyr_redox_2"/>
    <property type="match status" value="1"/>
</dbReference>
<reference evidence="14" key="1">
    <citation type="submission" date="2024-07" db="EMBL/GenBank/DDBJ databases">
        <title>Complete genome sequence of Verrucomicrobiaceae bacterium NT6N.</title>
        <authorList>
            <person name="Huang C."/>
            <person name="Takami H."/>
            <person name="Hamasaki K."/>
        </authorList>
    </citation>
    <scope>NUCLEOTIDE SEQUENCE</scope>
    <source>
        <strain evidence="14">NT6N</strain>
    </source>
</reference>
<evidence type="ECO:0000256" key="1">
    <source>
        <dbReference type="ARBA" id="ARBA00007532"/>
    </source>
</evidence>
<keyword evidence="2 11" id="KW-0285">Flavoprotein</keyword>
<keyword evidence="5 11" id="KW-0560">Oxidoreductase</keyword>
<evidence type="ECO:0000259" key="13">
    <source>
        <dbReference type="Pfam" id="PF07992"/>
    </source>
</evidence>
<dbReference type="AlphaFoldDB" id="A0AAT9FIH6"/>
<sequence>MSTPDRQNKEYDIAVIGGGSGGYAAARTAASEGLNTVVIDGADELGGLCILRGCMPSKTLIESANRNLVIREAEEFGLRAEAGEPDTHAIIARKRRLIKDFSDYRAEQLQDGRFDLIRGHARFTDPHTLEIKPRDGSEVFSISAKSTIIATGSTIAVPDISGLEETGYITSDDVLDQEEVPESVIVLGGGAIALEMAHYYEGIGKKVTVIQRSEHLLSGMDNDLADTLQEALEARGLKIFCGTSIQQVETTEDGLKKVTFKHGDKETHVEAQEILCALGRKPNTEHLQTDKAGIELDKGKIAVDKAMQSSCDHIFGAGDVASPFEIVHIAIDQGEKAATNAAKLLRGESADSFLQMDYRMKLYGIFTEPQVAAVGINEIEAEEKGIKVLVESYPFNDHGKSMVHGTEHGFVKLIADAESKEILGGSVVGPEATELIHEIVVAMAFHATAGQLATIPHYHPTLSEIWTYPAEDIADA</sequence>
<feature type="binding site" evidence="9">
    <location>
        <position position="319"/>
    </location>
    <ligand>
        <name>FAD</name>
        <dbReference type="ChEBI" id="CHEBI:57692"/>
    </ligand>
</feature>
<evidence type="ECO:0000256" key="10">
    <source>
        <dbReference type="PIRSR" id="PIRSR000350-4"/>
    </source>
</evidence>
<dbReference type="SUPFAM" id="SSF51905">
    <property type="entry name" value="FAD/NAD(P)-binding domain"/>
    <property type="match status" value="1"/>
</dbReference>
<comment type="similarity">
    <text evidence="1 11">Belongs to the class-I pyridine nucleotide-disulfide oxidoreductase family.</text>
</comment>
<comment type="cofactor">
    <cofactor evidence="9">
        <name>FAD</name>
        <dbReference type="ChEBI" id="CHEBI:57692"/>
    </cofactor>
    <text evidence="9">Binds 1 FAD per subunit.</text>
</comment>
<dbReference type="PROSITE" id="PS00076">
    <property type="entry name" value="PYRIDINE_REDOX_1"/>
    <property type="match status" value="1"/>
</dbReference>
<dbReference type="PIRSF" id="PIRSF000350">
    <property type="entry name" value="Mercury_reductase_MerA"/>
    <property type="match status" value="1"/>
</dbReference>
<accession>A0AAT9FIH6</accession>
<dbReference type="InterPro" id="IPR012999">
    <property type="entry name" value="Pyr_OxRdtase_I_AS"/>
</dbReference>
<dbReference type="KEGG" id="osu:NT6N_08010"/>
<dbReference type="PANTHER" id="PTHR43014">
    <property type="entry name" value="MERCURIC REDUCTASE"/>
    <property type="match status" value="1"/>
</dbReference>
<protein>
    <submittedName>
        <fullName evidence="14">Dihydrolipoyl dehydrogenase</fullName>
    </submittedName>
</protein>
<keyword evidence="9" id="KW-0520">NAD</keyword>
<feature type="domain" description="Pyridine nucleotide-disulphide oxidoreductase dimerisation" evidence="12">
    <location>
        <begin position="365"/>
        <end position="467"/>
    </location>
</feature>
<keyword evidence="7 11" id="KW-0676">Redox-active center</keyword>
<dbReference type="GO" id="GO:0016668">
    <property type="term" value="F:oxidoreductase activity, acting on a sulfur group of donors, NAD(P) as acceptor"/>
    <property type="evidence" value="ECO:0007669"/>
    <property type="project" value="InterPro"/>
</dbReference>
<evidence type="ECO:0000256" key="5">
    <source>
        <dbReference type="ARBA" id="ARBA00023002"/>
    </source>
</evidence>
<evidence type="ECO:0000256" key="7">
    <source>
        <dbReference type="ARBA" id="ARBA00023284"/>
    </source>
</evidence>
<dbReference type="Pfam" id="PF02852">
    <property type="entry name" value="Pyr_redox_dim"/>
    <property type="match status" value="1"/>
</dbReference>